<dbReference type="PANTHER" id="PTHR43406:SF1">
    <property type="entry name" value="TRYPTOPHAN SYNTHASE ALPHA CHAIN, CHLOROPLASTIC"/>
    <property type="match status" value="1"/>
</dbReference>
<dbReference type="FunFam" id="3.20.20.70:FF:000037">
    <property type="entry name" value="Tryptophan synthase alpha chain"/>
    <property type="match status" value="1"/>
</dbReference>
<dbReference type="EMBL" id="QMFY01000022">
    <property type="protein sequence ID" value="RAV98053.1"/>
    <property type="molecule type" value="Genomic_DNA"/>
</dbReference>
<evidence type="ECO:0000313" key="11">
    <source>
        <dbReference type="EMBL" id="RAV98053.1"/>
    </source>
</evidence>
<keyword evidence="7 9" id="KW-0456">Lyase</keyword>
<dbReference type="InterPro" id="IPR011060">
    <property type="entry name" value="RibuloseP-bd_barrel"/>
</dbReference>
<dbReference type="OrthoDB" id="9804578at2"/>
<comment type="caution">
    <text evidence="11">The sequence shown here is derived from an EMBL/GenBank/DDBJ whole genome shotgun (WGS) entry which is preliminary data.</text>
</comment>
<protein>
    <recommendedName>
        <fullName evidence="9">Tryptophan synthase alpha chain</fullName>
        <ecNumber evidence="9">4.2.1.20</ecNumber>
    </recommendedName>
</protein>
<keyword evidence="4 9" id="KW-0028">Amino-acid biosynthesis</keyword>
<evidence type="ECO:0000256" key="9">
    <source>
        <dbReference type="HAMAP-Rule" id="MF_00131"/>
    </source>
</evidence>
<dbReference type="InterPro" id="IPR013785">
    <property type="entry name" value="Aldolase_TIM"/>
</dbReference>
<dbReference type="CDD" id="cd04724">
    <property type="entry name" value="Tryptophan_synthase_alpha"/>
    <property type="match status" value="1"/>
</dbReference>
<dbReference type="Pfam" id="PF00290">
    <property type="entry name" value="Trp_syntA"/>
    <property type="match status" value="1"/>
</dbReference>
<dbReference type="PANTHER" id="PTHR43406">
    <property type="entry name" value="TRYPTOPHAN SYNTHASE, ALPHA CHAIN"/>
    <property type="match status" value="1"/>
</dbReference>
<evidence type="ECO:0000256" key="5">
    <source>
        <dbReference type="ARBA" id="ARBA00022822"/>
    </source>
</evidence>
<feature type="active site" description="Proton acceptor" evidence="9">
    <location>
        <position position="58"/>
    </location>
</feature>
<dbReference type="HAMAP" id="MF_00131">
    <property type="entry name" value="Trp_synth_alpha"/>
    <property type="match status" value="1"/>
</dbReference>
<evidence type="ECO:0000256" key="8">
    <source>
        <dbReference type="ARBA" id="ARBA00049047"/>
    </source>
</evidence>
<name>A0A364XV61_9BACT</name>
<comment type="catalytic activity">
    <reaction evidence="8 9">
        <text>(1S,2R)-1-C-(indol-3-yl)glycerol 3-phosphate + L-serine = D-glyceraldehyde 3-phosphate + L-tryptophan + H2O</text>
        <dbReference type="Rhea" id="RHEA:10532"/>
        <dbReference type="ChEBI" id="CHEBI:15377"/>
        <dbReference type="ChEBI" id="CHEBI:33384"/>
        <dbReference type="ChEBI" id="CHEBI:57912"/>
        <dbReference type="ChEBI" id="CHEBI:58866"/>
        <dbReference type="ChEBI" id="CHEBI:59776"/>
        <dbReference type="EC" id="4.2.1.20"/>
    </reaction>
</comment>
<evidence type="ECO:0000256" key="2">
    <source>
        <dbReference type="ARBA" id="ARBA00004733"/>
    </source>
</evidence>
<comment type="function">
    <text evidence="1 9">The alpha subunit is responsible for the aldol cleavage of indoleglycerol phosphate to indole and glyceraldehyde 3-phosphate.</text>
</comment>
<dbReference type="InterPro" id="IPR002028">
    <property type="entry name" value="Trp_synthase_suA"/>
</dbReference>
<evidence type="ECO:0000256" key="1">
    <source>
        <dbReference type="ARBA" id="ARBA00003365"/>
    </source>
</evidence>
<proteinExistence type="inferred from homology"/>
<dbReference type="PROSITE" id="PS00167">
    <property type="entry name" value="TRP_SYNTHASE_ALPHA"/>
    <property type="match status" value="1"/>
</dbReference>
<dbReference type="GO" id="GO:0004834">
    <property type="term" value="F:tryptophan synthase activity"/>
    <property type="evidence" value="ECO:0007669"/>
    <property type="project" value="UniProtKB-UniRule"/>
</dbReference>
<accession>A0A364XV61</accession>
<feature type="active site" description="Proton acceptor" evidence="9">
    <location>
        <position position="47"/>
    </location>
</feature>
<keyword evidence="5 9" id="KW-0822">Tryptophan biosynthesis</keyword>
<dbReference type="SUPFAM" id="SSF51366">
    <property type="entry name" value="Ribulose-phoshate binding barrel"/>
    <property type="match status" value="1"/>
</dbReference>
<dbReference type="Proteomes" id="UP000251889">
    <property type="component" value="Unassembled WGS sequence"/>
</dbReference>
<evidence type="ECO:0000256" key="4">
    <source>
        <dbReference type="ARBA" id="ARBA00022605"/>
    </source>
</evidence>
<dbReference type="EC" id="4.2.1.20" evidence="9"/>
<evidence type="ECO:0000256" key="6">
    <source>
        <dbReference type="ARBA" id="ARBA00023141"/>
    </source>
</evidence>
<gene>
    <name evidence="9" type="primary">trpA</name>
    <name evidence="11" type="ORF">DQQ10_25295</name>
</gene>
<keyword evidence="6 9" id="KW-0057">Aromatic amino acid biosynthesis</keyword>
<keyword evidence="12" id="KW-1185">Reference proteome</keyword>
<comment type="subunit">
    <text evidence="3 9">Tetramer of two alpha and two beta chains.</text>
</comment>
<comment type="pathway">
    <text evidence="2 9">Amino-acid biosynthesis; L-tryptophan biosynthesis; L-tryptophan from chorismate: step 5/5.</text>
</comment>
<evidence type="ECO:0000256" key="10">
    <source>
        <dbReference type="RuleBase" id="RU003662"/>
    </source>
</evidence>
<evidence type="ECO:0000256" key="7">
    <source>
        <dbReference type="ARBA" id="ARBA00023239"/>
    </source>
</evidence>
<comment type="similarity">
    <text evidence="9 10">Belongs to the TrpA family.</text>
</comment>
<dbReference type="InterPro" id="IPR018204">
    <property type="entry name" value="Trp_synthase_alpha_AS"/>
</dbReference>
<dbReference type="AlphaFoldDB" id="A0A364XV61"/>
<sequence length="258" mass="28210">MKNRITELFSKKKDNLLNVYYTAGYPKLNDTIVIAKALEAGGADLIEIGIPFSDPVADGPTIQASNKVAIDNGMNVSLLLAQVRTIRKDVKIPIILMGYLNPVMQYGVEKFVKDASAAGVDGLILPDMPIHVYEEEFKELFHQHNLCNTFLISPTTSEERIRKIDHATHGFIYAVSSSSITGAKGEFTQGQLDYFKRLKDLKLNNPFMIGFGISNNASFKKAAAYSAGAIVGSAFITLLGEAKDLDSEIQAFVKSLKG</sequence>
<dbReference type="Gene3D" id="3.20.20.70">
    <property type="entry name" value="Aldolase class I"/>
    <property type="match status" value="1"/>
</dbReference>
<organism evidence="11 12">
    <name type="scientific">Pseudochryseolinea flava</name>
    <dbReference type="NCBI Taxonomy" id="2059302"/>
    <lineage>
        <taxon>Bacteria</taxon>
        <taxon>Pseudomonadati</taxon>
        <taxon>Bacteroidota</taxon>
        <taxon>Cytophagia</taxon>
        <taxon>Cytophagales</taxon>
        <taxon>Fulvivirgaceae</taxon>
        <taxon>Pseudochryseolinea</taxon>
    </lineage>
</organism>
<dbReference type="NCBIfam" id="TIGR00262">
    <property type="entry name" value="trpA"/>
    <property type="match status" value="1"/>
</dbReference>
<evidence type="ECO:0000313" key="12">
    <source>
        <dbReference type="Proteomes" id="UP000251889"/>
    </source>
</evidence>
<dbReference type="RefSeq" id="WP_112749736.1">
    <property type="nucleotide sequence ID" value="NZ_QMFY01000022.1"/>
</dbReference>
<dbReference type="GO" id="GO:0005829">
    <property type="term" value="C:cytosol"/>
    <property type="evidence" value="ECO:0007669"/>
    <property type="project" value="TreeGrafter"/>
</dbReference>
<dbReference type="UniPathway" id="UPA00035">
    <property type="reaction ID" value="UER00044"/>
</dbReference>
<reference evidence="11 12" key="1">
    <citation type="submission" date="2018-06" db="EMBL/GenBank/DDBJ databases">
        <title>Chryseolinea flavus sp. nov., a member of the phylum Bacteroidetes isolated from soil.</title>
        <authorList>
            <person name="Li Y."/>
            <person name="Wang J."/>
        </authorList>
    </citation>
    <scope>NUCLEOTIDE SEQUENCE [LARGE SCALE GENOMIC DNA]</scope>
    <source>
        <strain evidence="11 12">SDU1-6</strain>
    </source>
</reference>
<evidence type="ECO:0000256" key="3">
    <source>
        <dbReference type="ARBA" id="ARBA00011270"/>
    </source>
</evidence>